<dbReference type="SMART" id="SM00220">
    <property type="entry name" value="S_TKc"/>
    <property type="match status" value="1"/>
</dbReference>
<protein>
    <submittedName>
        <fullName evidence="4">Serine/threonine protein kinase</fullName>
    </submittedName>
</protein>
<sequence length="606" mass="66523">MRARKGPSDQGRGRRHAASRRSKHRKKSKPQRKEVVLLAHCPPLFFCLVCGFFPPAVLAPFPPLSHAGPCFFFLSPHPRRSFRVFSYRCLGLASLVFGFFLRIHFLLPDSKQQAPRRQKIGAAYREKKKEKGRRGVRSGARGGRLCACVRARTARYPTRPFQPAERGKQHATMHRRSGHQQQRAHEAKRRAGADSGTASSAEYDEAPAYRARHANVSARGAKRQRNAVPSRRHAVRRHAPSSGSSSSSSSSAVALTPYAIEAGAAVAAAYPHAITPGEAATLVATMAAEGAAAAAGDSSDSSDSLQPGTVVADRFALGRVAGSGGFGVVYEAVDMADPHRLRVAIKMEKGEHRVRSLRHEVVVFAALAGGPGVPPVLWSGSATAGDGKRVDVLVMPLLGVSLYDYMRSKSSGHLSAEAVMHIGRYILRYLEHMHARGWLHRDVKPHNFLLDRSRKAIYMVDYGLAKRWCDPRTGAHVEYERRRNRSSVPGTAKYASLNTHQGVVQSRRDDLEALAYTLVQLAKGTLPWDSVPGHNKAKRCARIRECKAKTSVEAICDGLPSCFARFLAYARALSFPETPDYNYCRRLFGAKSSSTGHNNNNRYHAS</sequence>
<feature type="region of interest" description="Disordered" evidence="1">
    <location>
        <begin position="1"/>
        <end position="32"/>
    </location>
</feature>
<dbReference type="GeneID" id="36842474"/>
<dbReference type="EMBL" id="MG011690">
    <property type="protein sequence ID" value="AVK75761.1"/>
    <property type="molecule type" value="Genomic_DNA"/>
</dbReference>
<keyword evidence="4" id="KW-0418">Kinase</keyword>
<dbReference type="GO" id="GO:0004674">
    <property type="term" value="F:protein serine/threonine kinase activity"/>
    <property type="evidence" value="ECO:0007669"/>
    <property type="project" value="UniProtKB-KW"/>
</dbReference>
<feature type="region of interest" description="Disordered" evidence="1">
    <location>
        <begin position="157"/>
        <end position="251"/>
    </location>
</feature>
<keyword evidence="4" id="KW-0808">Transferase</keyword>
<feature type="transmembrane region" description="Helical" evidence="2">
    <location>
        <begin position="85"/>
        <end position="107"/>
    </location>
</feature>
<feature type="compositionally biased region" description="Basic residues" evidence="1">
    <location>
        <begin position="169"/>
        <end position="178"/>
    </location>
</feature>
<keyword evidence="2" id="KW-1133">Transmembrane helix</keyword>
<feature type="region of interest" description="Disordered" evidence="1">
    <location>
        <begin position="116"/>
        <end position="139"/>
    </location>
</feature>
<feature type="compositionally biased region" description="Low complexity" evidence="1">
    <location>
        <begin position="241"/>
        <end position="251"/>
    </location>
</feature>
<evidence type="ECO:0000259" key="3">
    <source>
        <dbReference type="PROSITE" id="PS50011"/>
    </source>
</evidence>
<proteinExistence type="predicted"/>
<feature type="compositionally biased region" description="Basic and acidic residues" evidence="1">
    <location>
        <begin position="183"/>
        <end position="192"/>
    </location>
</feature>
<feature type="compositionally biased region" description="Basic residues" evidence="1">
    <location>
        <begin position="220"/>
        <end position="239"/>
    </location>
</feature>
<dbReference type="PANTHER" id="PTHR11909">
    <property type="entry name" value="CASEIN KINASE-RELATED"/>
    <property type="match status" value="1"/>
</dbReference>
<accession>A0A2U7UBC4</accession>
<dbReference type="PROSITE" id="PS50011">
    <property type="entry name" value="PROTEIN_KINASE_DOM"/>
    <property type="match status" value="1"/>
</dbReference>
<organism evidence="4">
    <name type="scientific">Pandoravirus neocaledonia</name>
    <dbReference type="NCBI Taxonomy" id="2107708"/>
    <lineage>
        <taxon>Viruses</taxon>
        <taxon>Pandoravirus</taxon>
    </lineage>
</organism>
<dbReference type="SUPFAM" id="SSF56112">
    <property type="entry name" value="Protein kinase-like (PK-like)"/>
    <property type="match status" value="1"/>
</dbReference>
<name>A0A2U7UBC4_9VIRU</name>
<evidence type="ECO:0000256" key="2">
    <source>
        <dbReference type="SAM" id="Phobius"/>
    </source>
</evidence>
<reference evidence="4" key="1">
    <citation type="journal article" date="2018" name="Nat. Commun.">
        <title>Diversity and evolution of the emerging Pandoraviridae family.</title>
        <authorList>
            <person name="Legendre M."/>
            <person name="Fabre E."/>
            <person name="Poirot O."/>
            <person name="Jeudy S."/>
            <person name="Lartigue A."/>
            <person name="Alempic J.M."/>
            <person name="Beucher L."/>
            <person name="Philippe N."/>
            <person name="Bertaux L."/>
            <person name="Christo-Foroux E."/>
            <person name="Labadie K."/>
            <person name="Coute Y."/>
            <person name="Abergel C."/>
            <person name="Claverie J.M."/>
        </authorList>
    </citation>
    <scope>NUCLEOTIDE SEQUENCE [LARGE SCALE GENOMIC DNA]</scope>
    <source>
        <strain evidence="4">Neocaledonia</strain>
    </source>
</reference>
<evidence type="ECO:0000313" key="4">
    <source>
        <dbReference type="EMBL" id="AVK75761.1"/>
    </source>
</evidence>
<dbReference type="Proteomes" id="UP000249287">
    <property type="component" value="Segment"/>
</dbReference>
<dbReference type="RefSeq" id="YP_009481764.1">
    <property type="nucleotide sequence ID" value="NC_037666.1"/>
</dbReference>
<dbReference type="GO" id="GO:0005524">
    <property type="term" value="F:ATP binding"/>
    <property type="evidence" value="ECO:0007669"/>
    <property type="project" value="InterPro"/>
</dbReference>
<keyword evidence="2" id="KW-0472">Membrane</keyword>
<dbReference type="KEGG" id="vg:36842474"/>
<gene>
    <name evidence="4" type="ORF">pneo_cds_154</name>
</gene>
<dbReference type="InterPro" id="IPR050235">
    <property type="entry name" value="CK1_Ser-Thr_kinase"/>
</dbReference>
<keyword evidence="4" id="KW-0723">Serine/threonine-protein kinase</keyword>
<dbReference type="InterPro" id="IPR011009">
    <property type="entry name" value="Kinase-like_dom_sf"/>
</dbReference>
<evidence type="ECO:0000256" key="1">
    <source>
        <dbReference type="SAM" id="MobiDB-lite"/>
    </source>
</evidence>
<keyword evidence="2" id="KW-0812">Transmembrane</keyword>
<feature type="compositionally biased region" description="Basic residues" evidence="1">
    <location>
        <begin position="13"/>
        <end position="30"/>
    </location>
</feature>
<dbReference type="CDD" id="cd14016">
    <property type="entry name" value="STKc_CK1"/>
    <property type="match status" value="1"/>
</dbReference>
<feature type="domain" description="Protein kinase" evidence="3">
    <location>
        <begin position="315"/>
        <end position="606"/>
    </location>
</feature>
<dbReference type="Gene3D" id="1.10.510.10">
    <property type="entry name" value="Transferase(Phosphotransferase) domain 1"/>
    <property type="match status" value="1"/>
</dbReference>
<dbReference type="InterPro" id="IPR000719">
    <property type="entry name" value="Prot_kinase_dom"/>
</dbReference>
<dbReference type="Pfam" id="PF00069">
    <property type="entry name" value="Pkinase"/>
    <property type="match status" value="1"/>
</dbReference>